<evidence type="ECO:0000259" key="1">
    <source>
        <dbReference type="Pfam" id="PF13976"/>
    </source>
</evidence>
<accession>A0A1B7MFW7</accession>
<sequence length="124" mass="13421">VHITASQMSFERPTGSPLFIASISSSNAAFLNGSTVPIAEYASAATTIPLDINLWHRKLAHHHLAGVRTLLDHNLVTGMKLDSKTAPDTICEPCLAGKMHSNPFPSSQWCASRPLELVHSDVHQ</sequence>
<reference evidence="2 3" key="1">
    <citation type="submission" date="2016-06" db="EMBL/GenBank/DDBJ databases">
        <title>Comparative genomics of the ectomycorrhizal sister species Rhizopogon vinicolor and Rhizopogon vesiculosus (Basidiomycota: Boletales) reveals a divergence of the mating type B locus.</title>
        <authorList>
            <consortium name="DOE Joint Genome Institute"/>
            <person name="Mujic A.B."/>
            <person name="Kuo A."/>
            <person name="Tritt A."/>
            <person name="Lipzen A."/>
            <person name="Chen C."/>
            <person name="Johnson J."/>
            <person name="Sharma A."/>
            <person name="Barry K."/>
            <person name="Grigoriev I.V."/>
            <person name="Spatafora J.W."/>
        </authorList>
    </citation>
    <scope>NUCLEOTIDE SEQUENCE [LARGE SCALE GENOMIC DNA]</scope>
    <source>
        <strain evidence="2 3">AM-OR11-026</strain>
    </source>
</reference>
<evidence type="ECO:0000313" key="2">
    <source>
        <dbReference type="EMBL" id="OAX31497.1"/>
    </source>
</evidence>
<organism evidence="2 3">
    <name type="scientific">Rhizopogon vinicolor AM-OR11-026</name>
    <dbReference type="NCBI Taxonomy" id="1314800"/>
    <lineage>
        <taxon>Eukaryota</taxon>
        <taxon>Fungi</taxon>
        <taxon>Dikarya</taxon>
        <taxon>Basidiomycota</taxon>
        <taxon>Agaricomycotina</taxon>
        <taxon>Agaricomycetes</taxon>
        <taxon>Agaricomycetidae</taxon>
        <taxon>Boletales</taxon>
        <taxon>Suillineae</taxon>
        <taxon>Rhizopogonaceae</taxon>
        <taxon>Rhizopogon</taxon>
    </lineage>
</organism>
<proteinExistence type="predicted"/>
<dbReference type="STRING" id="1314800.A0A1B7MFW7"/>
<protein>
    <recommendedName>
        <fullName evidence="1">GAG-pre-integrase domain-containing protein</fullName>
    </recommendedName>
</protein>
<gene>
    <name evidence="2" type="ORF">K503DRAFT_661463</name>
</gene>
<dbReference type="AlphaFoldDB" id="A0A1B7MFW7"/>
<dbReference type="Proteomes" id="UP000092154">
    <property type="component" value="Unassembled WGS sequence"/>
</dbReference>
<dbReference type="InterPro" id="IPR025724">
    <property type="entry name" value="GAG-pre-integrase_dom"/>
</dbReference>
<name>A0A1B7MFW7_9AGAM</name>
<dbReference type="EMBL" id="KV449373">
    <property type="protein sequence ID" value="OAX31497.1"/>
    <property type="molecule type" value="Genomic_DNA"/>
</dbReference>
<dbReference type="InParanoid" id="A0A1B7MFW7"/>
<feature type="non-terminal residue" evidence="2">
    <location>
        <position position="124"/>
    </location>
</feature>
<keyword evidence="3" id="KW-1185">Reference proteome</keyword>
<feature type="non-terminal residue" evidence="2">
    <location>
        <position position="1"/>
    </location>
</feature>
<dbReference type="OrthoDB" id="3229173at2759"/>
<dbReference type="Pfam" id="PF13976">
    <property type="entry name" value="gag_pre-integrs"/>
    <property type="match status" value="1"/>
</dbReference>
<feature type="domain" description="GAG-pre-integrase" evidence="1">
    <location>
        <begin position="33"/>
        <end position="99"/>
    </location>
</feature>
<evidence type="ECO:0000313" key="3">
    <source>
        <dbReference type="Proteomes" id="UP000092154"/>
    </source>
</evidence>